<dbReference type="GO" id="GO:0005576">
    <property type="term" value="C:extracellular region"/>
    <property type="evidence" value="ECO:0007669"/>
    <property type="project" value="TreeGrafter"/>
</dbReference>
<dbReference type="Proteomes" id="UP000095210">
    <property type="component" value="Chromosome"/>
</dbReference>
<feature type="compositionally biased region" description="Low complexity" evidence="6">
    <location>
        <begin position="904"/>
        <end position="917"/>
    </location>
</feature>
<dbReference type="Pfam" id="PF03699">
    <property type="entry name" value="UPF0182"/>
    <property type="match status" value="1"/>
</dbReference>
<gene>
    <name evidence="7" type="ORF">TL08_04935</name>
</gene>
<evidence type="ECO:0000256" key="4">
    <source>
        <dbReference type="ARBA" id="ARBA00023136"/>
    </source>
</evidence>
<evidence type="ECO:0000313" key="7">
    <source>
        <dbReference type="EMBL" id="AOS61817.1"/>
    </source>
</evidence>
<keyword evidence="3 5" id="KW-1133">Transmembrane helix</keyword>
<dbReference type="EMBL" id="CP014859">
    <property type="protein sequence ID" value="AOS61817.1"/>
    <property type="molecule type" value="Genomic_DNA"/>
</dbReference>
<dbReference type="HAMAP" id="MF_01600">
    <property type="entry name" value="UPF0182"/>
    <property type="match status" value="1"/>
</dbReference>
<feature type="transmembrane region" description="Helical" evidence="5">
    <location>
        <begin position="104"/>
        <end position="123"/>
    </location>
</feature>
<name>A0AAC9MXE9_9PSEU</name>
<feature type="transmembrane region" description="Helical" evidence="5">
    <location>
        <begin position="55"/>
        <end position="77"/>
    </location>
</feature>
<dbReference type="NCBIfam" id="NF000825">
    <property type="entry name" value="PRK00068.1"/>
    <property type="match status" value="1"/>
</dbReference>
<organism evidence="7 8">
    <name type="scientific">Actinoalloteichus hymeniacidonis</name>
    <dbReference type="NCBI Taxonomy" id="340345"/>
    <lineage>
        <taxon>Bacteria</taxon>
        <taxon>Bacillati</taxon>
        <taxon>Actinomycetota</taxon>
        <taxon>Actinomycetes</taxon>
        <taxon>Pseudonocardiales</taxon>
        <taxon>Pseudonocardiaceae</taxon>
        <taxon>Actinoalloteichus</taxon>
    </lineage>
</organism>
<evidence type="ECO:0000256" key="3">
    <source>
        <dbReference type="ARBA" id="ARBA00022989"/>
    </source>
</evidence>
<comment type="subcellular location">
    <subcellularLocation>
        <location evidence="5">Cell membrane</location>
        <topology evidence="5">Multi-pass membrane protein</topology>
    </subcellularLocation>
</comment>
<evidence type="ECO:0000256" key="6">
    <source>
        <dbReference type="SAM" id="MobiDB-lite"/>
    </source>
</evidence>
<keyword evidence="1 5" id="KW-1003">Cell membrane</keyword>
<dbReference type="InterPro" id="IPR005372">
    <property type="entry name" value="UPF0182"/>
</dbReference>
<evidence type="ECO:0000256" key="2">
    <source>
        <dbReference type="ARBA" id="ARBA00022692"/>
    </source>
</evidence>
<evidence type="ECO:0000313" key="8">
    <source>
        <dbReference type="Proteomes" id="UP000095210"/>
    </source>
</evidence>
<reference evidence="8" key="1">
    <citation type="submission" date="2016-03" db="EMBL/GenBank/DDBJ databases">
        <title>Complete genome sequence of the type strain Actinoalloteichus hymeniacidonis DSM 45092.</title>
        <authorList>
            <person name="Schaffert L."/>
            <person name="Albersmeier A."/>
            <person name="Winkler A."/>
            <person name="Kalinowski J."/>
            <person name="Zotchev S."/>
            <person name="Ruckert C."/>
        </authorList>
    </citation>
    <scope>NUCLEOTIDE SEQUENCE [LARGE SCALE GENOMIC DNA]</scope>
    <source>
        <strain evidence="8">HPA177(T) (DSM 45092(T))</strain>
    </source>
</reference>
<dbReference type="KEGG" id="ahm:TL08_04935"/>
<evidence type="ECO:0000256" key="5">
    <source>
        <dbReference type="HAMAP-Rule" id="MF_01600"/>
    </source>
</evidence>
<dbReference type="PANTHER" id="PTHR39344:SF1">
    <property type="entry name" value="UPF0182 PROTEIN SLL1060"/>
    <property type="match status" value="1"/>
</dbReference>
<feature type="transmembrane region" description="Helical" evidence="5">
    <location>
        <begin position="203"/>
        <end position="222"/>
    </location>
</feature>
<feature type="compositionally biased region" description="Acidic residues" evidence="6">
    <location>
        <begin position="918"/>
        <end position="930"/>
    </location>
</feature>
<dbReference type="NCBIfam" id="NF009097">
    <property type="entry name" value="PRK12438.1"/>
    <property type="match status" value="1"/>
</dbReference>
<keyword evidence="2 5" id="KW-0812">Transmembrane</keyword>
<feature type="transmembrane region" description="Helical" evidence="5">
    <location>
        <begin position="252"/>
        <end position="270"/>
    </location>
</feature>
<feature type="transmembrane region" description="Helical" evidence="5">
    <location>
        <begin position="166"/>
        <end position="191"/>
    </location>
</feature>
<keyword evidence="8" id="KW-1185">Reference proteome</keyword>
<feature type="transmembrane region" description="Helical" evidence="5">
    <location>
        <begin position="277"/>
        <end position="298"/>
    </location>
</feature>
<proteinExistence type="inferred from homology"/>
<dbReference type="PANTHER" id="PTHR39344">
    <property type="entry name" value="UPF0182 PROTEIN SLL1060"/>
    <property type="match status" value="1"/>
</dbReference>
<protein>
    <recommendedName>
        <fullName evidence="5">UPF0182 protein TL08_04935</fullName>
    </recommendedName>
</protein>
<accession>A0AAC9MXE9</accession>
<evidence type="ECO:0000256" key="1">
    <source>
        <dbReference type="ARBA" id="ARBA00022475"/>
    </source>
</evidence>
<dbReference type="GO" id="GO:0005886">
    <property type="term" value="C:plasma membrane"/>
    <property type="evidence" value="ECO:0007669"/>
    <property type="project" value="UniProtKB-SubCell"/>
</dbReference>
<dbReference type="AlphaFoldDB" id="A0AAC9MXE9"/>
<comment type="caution">
    <text evidence="5">Lacks conserved residue(s) required for the propagation of feature annotation.</text>
</comment>
<sequence>MPKLSRRSRILVIVGAILLLLLLSGSRLLSTYVDWLWFGEVGRRDVFGTVLFTRIALFLAVGAFVGGVLALCLWLAYRNRPVFAPVSGPDDPVARYRSAITARIKLVGIGLPVIAGVVAGFTAQTNWQMAQLFMNSTPFGQTDPEFGLDIGFYAFDLPFYQFLMNWGFIAIAVGFVGSAIVAYLFGGIRLAGRGGELTDATKVQLAVLAGSFVLLKAVAYFFDRYALLFSQRNENFTGASATDLDAVLPARLILMCIAVICAAAFFVGAVRKNLQWPAIATALMVVSSVLLGALWPAALEQFSVRPNANVAEAPSIENNIEATRAAYGIDDVNFVDYEGTSELSSEDLRDDTSTIPNVRLLDPSVLTDTFTQLQQRRNFYGFPDQLDVDRYTVDGETQDYIVALREMNTEGLAENQGTWINRHLVYTHGNGFVAAPANEVNSALADAGGQGGYPNFTFSDVSNNGEGDIPVDQPRTYFGELVTDYAIVGADNPDDEAAYREYDTDNERYLYTGSGGVSIGNWFNRLAFAAYHAERNILFNEAIGSNSKIIYNRNPRDRVADVAPFLTVDSDPYPAVVDGRITWIVDAYTTLDNYPYSERTPLAEATNDSASQAPGVPRPPDREISYIRNSVKATVDAYDGTVTLYEVDENDPVLDAWRGAFPDVIEPMDQISDELRAHFRYPEDLFKVQRDLISRYHVDDPSEFYSNVGFWNVPSDPTTGDDPGDANTPQPPYYILAEDPESGDTAFQLTSAMVFLNRQFLSAFMSVNSDPERYGEITVLTLPEDSQTQGPQQVQTQFVSSSEVSTELNLLRQQATDVQFGNLLTLPVGGGLLYVEPVYIERVNQESSFPQLARVLVSFEGRVGYAATLSEALDQVFGTGAGESATDPTGEGVEGDLPGGGDGTQEPEGQEQGTPPEDGGDEDQSGDEADAGTPGDLDAAVSEMNDALERVRAAQQSGDFADLGQAYEDLSTAIERYESLASGEGGG</sequence>
<keyword evidence="4 5" id="KW-0472">Membrane</keyword>
<comment type="similarity">
    <text evidence="5">Belongs to the UPF0182 family.</text>
</comment>
<feature type="region of interest" description="Disordered" evidence="6">
    <location>
        <begin position="879"/>
        <end position="959"/>
    </location>
</feature>